<dbReference type="InterPro" id="IPR036388">
    <property type="entry name" value="WH-like_DNA-bd_sf"/>
</dbReference>
<dbReference type="NCBIfam" id="TIGR02937">
    <property type="entry name" value="sigma70-ECF"/>
    <property type="match status" value="1"/>
</dbReference>
<dbReference type="Proteomes" id="UP000076976">
    <property type="component" value="Unassembled WGS sequence"/>
</dbReference>
<dbReference type="GO" id="GO:0006352">
    <property type="term" value="P:DNA-templated transcription initiation"/>
    <property type="evidence" value="ECO:0007669"/>
    <property type="project" value="InterPro"/>
</dbReference>
<dbReference type="Pfam" id="PF08281">
    <property type="entry name" value="Sigma70_r4_2"/>
    <property type="match status" value="1"/>
</dbReference>
<feature type="domain" description="RNA polymerase sigma factor 70 region 4 type 2" evidence="7">
    <location>
        <begin position="103"/>
        <end position="155"/>
    </location>
</feature>
<evidence type="ECO:0000256" key="5">
    <source>
        <dbReference type="ARBA" id="ARBA00023163"/>
    </source>
</evidence>
<protein>
    <recommendedName>
        <fullName evidence="10">SigE family RNA polymerase sigma factor</fullName>
    </recommendedName>
</protein>
<dbReference type="Gene3D" id="1.10.10.10">
    <property type="entry name" value="Winged helix-like DNA-binding domain superfamily/Winged helix DNA-binding domain"/>
    <property type="match status" value="1"/>
</dbReference>
<dbReference type="PANTHER" id="PTHR43133">
    <property type="entry name" value="RNA POLYMERASE ECF-TYPE SIGMA FACTO"/>
    <property type="match status" value="1"/>
</dbReference>
<evidence type="ECO:0000256" key="2">
    <source>
        <dbReference type="ARBA" id="ARBA00023015"/>
    </source>
</evidence>
<dbReference type="InterPro" id="IPR014325">
    <property type="entry name" value="RNA_pol_sigma-E_actinobac"/>
</dbReference>
<keyword evidence="9" id="KW-1185">Reference proteome</keyword>
<dbReference type="InterPro" id="IPR039425">
    <property type="entry name" value="RNA_pol_sigma-70-like"/>
</dbReference>
<dbReference type="InterPro" id="IPR013249">
    <property type="entry name" value="RNA_pol_sigma70_r4_t2"/>
</dbReference>
<dbReference type="NCBIfam" id="TIGR02983">
    <property type="entry name" value="SigE-fam_strep"/>
    <property type="match status" value="1"/>
</dbReference>
<dbReference type="Gene3D" id="1.10.1740.10">
    <property type="match status" value="1"/>
</dbReference>
<evidence type="ECO:0000259" key="6">
    <source>
        <dbReference type="Pfam" id="PF04542"/>
    </source>
</evidence>
<comment type="caution">
    <text evidence="8">The sequence shown here is derived from an EMBL/GenBank/DDBJ whole genome shotgun (WGS) entry which is preliminary data.</text>
</comment>
<dbReference type="CDD" id="cd06171">
    <property type="entry name" value="Sigma70_r4"/>
    <property type="match status" value="1"/>
</dbReference>
<sequence length="169" mass="19007">MGIRAAGAVEAEFADFVREASPRLLRTAYWVCGDAHQAQDLVQSALEKVYLRWSRLRGGDPVAYARRCLVNEHTDTWRHRRRESLTEVPAEQPVTDAEPEDTRALHRMLATLAPRERQAVVLRHYVGFTEAETAQTLGCSVGTVKSSCSRGLARLREQMTQEEGTSRAQ</sequence>
<dbReference type="Pfam" id="PF04542">
    <property type="entry name" value="Sigma70_r2"/>
    <property type="match status" value="1"/>
</dbReference>
<feature type="domain" description="RNA polymerase sigma-70 region 2" evidence="6">
    <location>
        <begin position="17"/>
        <end position="82"/>
    </location>
</feature>
<keyword evidence="5" id="KW-0804">Transcription</keyword>
<evidence type="ECO:0000259" key="7">
    <source>
        <dbReference type="Pfam" id="PF08281"/>
    </source>
</evidence>
<dbReference type="InterPro" id="IPR007627">
    <property type="entry name" value="RNA_pol_sigma70_r2"/>
</dbReference>
<evidence type="ECO:0008006" key="10">
    <source>
        <dbReference type="Google" id="ProtNLM"/>
    </source>
</evidence>
<dbReference type="InterPro" id="IPR013324">
    <property type="entry name" value="RNA_pol_sigma_r3/r4-like"/>
</dbReference>
<evidence type="ECO:0000256" key="1">
    <source>
        <dbReference type="ARBA" id="ARBA00010641"/>
    </source>
</evidence>
<evidence type="ECO:0000313" key="8">
    <source>
        <dbReference type="EMBL" id="OAB86525.1"/>
    </source>
</evidence>
<dbReference type="GO" id="GO:0003677">
    <property type="term" value="F:DNA binding"/>
    <property type="evidence" value="ECO:0007669"/>
    <property type="project" value="UniProtKB-KW"/>
</dbReference>
<keyword evidence="3" id="KW-0731">Sigma factor</keyword>
<dbReference type="SUPFAM" id="SSF88659">
    <property type="entry name" value="Sigma3 and sigma4 domains of RNA polymerase sigma factors"/>
    <property type="match status" value="1"/>
</dbReference>
<proteinExistence type="inferred from homology"/>
<dbReference type="AlphaFoldDB" id="A0A176QA22"/>
<organism evidence="8 9">
    <name type="scientific">Janibacter melonis</name>
    <dbReference type="NCBI Taxonomy" id="262209"/>
    <lineage>
        <taxon>Bacteria</taxon>
        <taxon>Bacillati</taxon>
        <taxon>Actinomycetota</taxon>
        <taxon>Actinomycetes</taxon>
        <taxon>Micrococcales</taxon>
        <taxon>Intrasporangiaceae</taxon>
        <taxon>Janibacter</taxon>
    </lineage>
</organism>
<dbReference type="InterPro" id="IPR014284">
    <property type="entry name" value="RNA_pol_sigma-70_dom"/>
</dbReference>
<comment type="similarity">
    <text evidence="1">Belongs to the sigma-70 factor family. ECF subfamily.</text>
</comment>
<dbReference type="SUPFAM" id="SSF88946">
    <property type="entry name" value="Sigma2 domain of RNA polymerase sigma factors"/>
    <property type="match status" value="1"/>
</dbReference>
<dbReference type="InterPro" id="IPR013325">
    <property type="entry name" value="RNA_pol_sigma_r2"/>
</dbReference>
<evidence type="ECO:0000256" key="3">
    <source>
        <dbReference type="ARBA" id="ARBA00023082"/>
    </source>
</evidence>
<gene>
    <name evidence="8" type="ORF">AWH69_14470</name>
</gene>
<accession>A0A176QA22</accession>
<dbReference type="RefSeq" id="WP_068277435.1">
    <property type="nucleotide sequence ID" value="NZ_LQZG01000004.1"/>
</dbReference>
<dbReference type="PANTHER" id="PTHR43133:SF50">
    <property type="entry name" value="ECF RNA POLYMERASE SIGMA FACTOR SIGM"/>
    <property type="match status" value="1"/>
</dbReference>
<dbReference type="EMBL" id="LQZG01000004">
    <property type="protein sequence ID" value="OAB86525.1"/>
    <property type="molecule type" value="Genomic_DNA"/>
</dbReference>
<name>A0A176QA22_9MICO</name>
<keyword evidence="2" id="KW-0805">Transcription regulation</keyword>
<keyword evidence="4" id="KW-0238">DNA-binding</keyword>
<evidence type="ECO:0000256" key="4">
    <source>
        <dbReference type="ARBA" id="ARBA00023125"/>
    </source>
</evidence>
<reference evidence="8 9" key="1">
    <citation type="submission" date="2016-01" db="EMBL/GenBank/DDBJ databases">
        <title>Janibacter melonis strain CD11_4 genome sequencing and assembly.</title>
        <authorList>
            <person name="Nair G.R."/>
            <person name="Kaur G."/>
            <person name="Chander A.M."/>
            <person name="Mayilraj S."/>
        </authorList>
    </citation>
    <scope>NUCLEOTIDE SEQUENCE [LARGE SCALE GENOMIC DNA]</scope>
    <source>
        <strain evidence="8 9">CD11-4</strain>
    </source>
</reference>
<evidence type="ECO:0000313" key="9">
    <source>
        <dbReference type="Proteomes" id="UP000076976"/>
    </source>
</evidence>
<dbReference type="STRING" id="262209.AWH69_14470"/>
<dbReference type="GO" id="GO:0016987">
    <property type="term" value="F:sigma factor activity"/>
    <property type="evidence" value="ECO:0007669"/>
    <property type="project" value="UniProtKB-KW"/>
</dbReference>